<protein>
    <submittedName>
        <fullName evidence="16">Outer membrane receptor for ferrienterochelin and colicins</fullName>
    </submittedName>
</protein>
<reference evidence="17" key="1">
    <citation type="submission" date="2017-02" db="EMBL/GenBank/DDBJ databases">
        <authorList>
            <person name="Varghese N."/>
            <person name="Submissions S."/>
        </authorList>
    </citation>
    <scope>NUCLEOTIDE SEQUENCE [LARGE SCALE GENOMIC DNA]</scope>
    <source>
        <strain evidence="17">UM2</strain>
    </source>
</reference>
<dbReference type="GO" id="GO:0006826">
    <property type="term" value="P:iron ion transport"/>
    <property type="evidence" value="ECO:0007669"/>
    <property type="project" value="UniProtKB-KW"/>
</dbReference>
<evidence type="ECO:0000256" key="8">
    <source>
        <dbReference type="ARBA" id="ARBA00023077"/>
    </source>
</evidence>
<dbReference type="InterPro" id="IPR036942">
    <property type="entry name" value="Beta-barrel_TonB_sf"/>
</dbReference>
<dbReference type="SUPFAM" id="SSF56935">
    <property type="entry name" value="Porins"/>
    <property type="match status" value="1"/>
</dbReference>
<dbReference type="PANTHER" id="PTHR32552">
    <property type="entry name" value="FERRICHROME IRON RECEPTOR-RELATED"/>
    <property type="match status" value="1"/>
</dbReference>
<dbReference type="PANTHER" id="PTHR32552:SF81">
    <property type="entry name" value="TONB-DEPENDENT OUTER MEMBRANE RECEPTOR"/>
    <property type="match status" value="1"/>
</dbReference>
<dbReference type="InterPro" id="IPR039426">
    <property type="entry name" value="TonB-dep_rcpt-like"/>
</dbReference>
<sequence>MAHSFRRFAHIATAASALAFGASGVSAAGAASAGDGADEDMIIVTAQKREERLQDVPLSVSAISSESLLDRNQTRIQDYFANVPGLNISAQGNGQTNLAIRGITTGQTTNPAVGIVIDDVPFGGSNALAYASRLMPDLDPGSLARIEVLRGPQGTLYGASSIGGLLKFVTREPSMTETSWRGEVGASDVSGGAMGFSARGAANIPLTDKLALRASGFFRRDGGYVDNVLTGRSNVNRIESYGGHVAALWRPAEPLSVKLSALLQNVTSNGSSEVDTDASLRPVLGSLRQARLPGVDHYDIKSRLFYATIGYDLGSVDLTSVTGYGISDYSASIESTYRFGDLANRFFGVPGAALANDFRTKKFSQEVRLASSGENILDWVVGAFYTHETTSALQRIQALDAIGAVANSLQRTEFPTKFRELAGFASVTLHLGERFDIQAGSRYSGNKQDYEEEGVGRLGGNYRRAQTSRDHKFTYHVTPRFRISEDAMVYARVATGYRVGGPNPLTTADAAAAGVPTEYGPDTTTNYEIGLKGNAADGALTFDLSAYHIDWKNIQLALTSPTTGYYYFTNGPSAKSEGVEASLTVAPGGGLEIGFNASYNKAELKADMPAGSARAFAGDRLPFSSKFTASTSIDQDFGITDRWDGFWGAGLTYVGKRPGEFVSRPTSPRIVYPDYVSVDLRAGLRMEPWTLSFYVTNLTDARGVVGVSTNSRAPTATSFYGVNYIRPRTVGMTLATAF</sequence>
<dbReference type="InterPro" id="IPR000531">
    <property type="entry name" value="Beta-barrel_TonB"/>
</dbReference>
<evidence type="ECO:0000256" key="11">
    <source>
        <dbReference type="PROSITE-ProRule" id="PRU01360"/>
    </source>
</evidence>
<keyword evidence="10 11" id="KW-0998">Cell outer membrane</keyword>
<evidence type="ECO:0000256" key="2">
    <source>
        <dbReference type="ARBA" id="ARBA00022448"/>
    </source>
</evidence>
<name>A0A1T5F2W4_9SPHN</name>
<keyword evidence="4" id="KW-0410">Iron transport</keyword>
<keyword evidence="7" id="KW-0406">Ion transport</keyword>
<accession>A0A1T5F2W4</accession>
<feature type="chain" id="PRO_5011984423" evidence="13">
    <location>
        <begin position="28"/>
        <end position="738"/>
    </location>
</feature>
<dbReference type="RefSeq" id="WP_176152613.1">
    <property type="nucleotide sequence ID" value="NZ_FUYM01000008.1"/>
</dbReference>
<keyword evidence="6" id="KW-0408">Iron</keyword>
<dbReference type="PROSITE" id="PS52016">
    <property type="entry name" value="TONB_DEPENDENT_REC_3"/>
    <property type="match status" value="1"/>
</dbReference>
<dbReference type="Proteomes" id="UP000189818">
    <property type="component" value="Unassembled WGS sequence"/>
</dbReference>
<keyword evidence="5 11" id="KW-0812">Transmembrane</keyword>
<dbReference type="Pfam" id="PF07715">
    <property type="entry name" value="Plug"/>
    <property type="match status" value="1"/>
</dbReference>
<dbReference type="EMBL" id="FUYM01000008">
    <property type="protein sequence ID" value="SKB90544.1"/>
    <property type="molecule type" value="Genomic_DNA"/>
</dbReference>
<feature type="domain" description="TonB-dependent receptor-like beta-barrel" evidence="14">
    <location>
        <begin position="282"/>
        <end position="698"/>
    </location>
</feature>
<organism evidence="16 17">
    <name type="scientific">Rhizorhabdus histidinilytica</name>
    <dbReference type="NCBI Taxonomy" id="439228"/>
    <lineage>
        <taxon>Bacteria</taxon>
        <taxon>Pseudomonadati</taxon>
        <taxon>Pseudomonadota</taxon>
        <taxon>Alphaproteobacteria</taxon>
        <taxon>Sphingomonadales</taxon>
        <taxon>Sphingomonadaceae</taxon>
        <taxon>Rhizorhabdus</taxon>
    </lineage>
</organism>
<feature type="signal peptide" evidence="13">
    <location>
        <begin position="1"/>
        <end position="27"/>
    </location>
</feature>
<comment type="subcellular location">
    <subcellularLocation>
        <location evidence="1 11">Cell outer membrane</location>
        <topology evidence="1 11">Multi-pass membrane protein</topology>
    </subcellularLocation>
</comment>
<evidence type="ECO:0000256" key="13">
    <source>
        <dbReference type="SAM" id="SignalP"/>
    </source>
</evidence>
<proteinExistence type="inferred from homology"/>
<keyword evidence="16" id="KW-0675">Receptor</keyword>
<evidence type="ECO:0000256" key="10">
    <source>
        <dbReference type="ARBA" id="ARBA00023237"/>
    </source>
</evidence>
<evidence type="ECO:0000259" key="14">
    <source>
        <dbReference type="Pfam" id="PF00593"/>
    </source>
</evidence>
<dbReference type="Gene3D" id="2.40.170.20">
    <property type="entry name" value="TonB-dependent receptor, beta-barrel domain"/>
    <property type="match status" value="1"/>
</dbReference>
<evidence type="ECO:0000313" key="17">
    <source>
        <dbReference type="Proteomes" id="UP000189818"/>
    </source>
</evidence>
<evidence type="ECO:0000256" key="3">
    <source>
        <dbReference type="ARBA" id="ARBA00022452"/>
    </source>
</evidence>
<evidence type="ECO:0000256" key="1">
    <source>
        <dbReference type="ARBA" id="ARBA00004571"/>
    </source>
</evidence>
<evidence type="ECO:0000256" key="9">
    <source>
        <dbReference type="ARBA" id="ARBA00023136"/>
    </source>
</evidence>
<evidence type="ECO:0000256" key="5">
    <source>
        <dbReference type="ARBA" id="ARBA00022692"/>
    </source>
</evidence>
<dbReference type="Pfam" id="PF00593">
    <property type="entry name" value="TonB_dep_Rec_b-barrel"/>
    <property type="match status" value="1"/>
</dbReference>
<evidence type="ECO:0000256" key="6">
    <source>
        <dbReference type="ARBA" id="ARBA00023004"/>
    </source>
</evidence>
<evidence type="ECO:0000313" key="16">
    <source>
        <dbReference type="EMBL" id="SKB90544.1"/>
    </source>
</evidence>
<feature type="domain" description="TonB-dependent receptor plug" evidence="15">
    <location>
        <begin position="53"/>
        <end position="164"/>
    </location>
</feature>
<dbReference type="CDD" id="cd01347">
    <property type="entry name" value="ligand_gated_channel"/>
    <property type="match status" value="1"/>
</dbReference>
<evidence type="ECO:0000256" key="12">
    <source>
        <dbReference type="RuleBase" id="RU003357"/>
    </source>
</evidence>
<dbReference type="STRING" id="439228.SAMN06295920_10885"/>
<evidence type="ECO:0000256" key="7">
    <source>
        <dbReference type="ARBA" id="ARBA00023065"/>
    </source>
</evidence>
<gene>
    <name evidence="16" type="ORF">SAMN06295920_10885</name>
</gene>
<evidence type="ECO:0000256" key="4">
    <source>
        <dbReference type="ARBA" id="ARBA00022496"/>
    </source>
</evidence>
<dbReference type="GO" id="GO:0009279">
    <property type="term" value="C:cell outer membrane"/>
    <property type="evidence" value="ECO:0007669"/>
    <property type="project" value="UniProtKB-SubCell"/>
</dbReference>
<keyword evidence="2 11" id="KW-0813">Transport</keyword>
<keyword evidence="9 11" id="KW-0472">Membrane</keyword>
<evidence type="ECO:0000259" key="15">
    <source>
        <dbReference type="Pfam" id="PF07715"/>
    </source>
</evidence>
<keyword evidence="13" id="KW-0732">Signal</keyword>
<dbReference type="InterPro" id="IPR012910">
    <property type="entry name" value="Plug_dom"/>
</dbReference>
<keyword evidence="17" id="KW-1185">Reference proteome</keyword>
<comment type="similarity">
    <text evidence="11 12">Belongs to the TonB-dependent receptor family.</text>
</comment>
<keyword evidence="3 11" id="KW-1134">Transmembrane beta strand</keyword>
<dbReference type="AlphaFoldDB" id="A0A1T5F2W4"/>
<keyword evidence="8 12" id="KW-0798">TonB box</keyword>